<accession>A0A2Z7BT21</accession>
<evidence type="ECO:0000313" key="3">
    <source>
        <dbReference type="Proteomes" id="UP000250235"/>
    </source>
</evidence>
<feature type="region of interest" description="Disordered" evidence="1">
    <location>
        <begin position="1"/>
        <end position="26"/>
    </location>
</feature>
<evidence type="ECO:0000256" key="1">
    <source>
        <dbReference type="SAM" id="MobiDB-lite"/>
    </source>
</evidence>
<dbReference type="Proteomes" id="UP000250235">
    <property type="component" value="Unassembled WGS sequence"/>
</dbReference>
<keyword evidence="3" id="KW-1185">Reference proteome</keyword>
<proteinExistence type="predicted"/>
<dbReference type="AlphaFoldDB" id="A0A2Z7BT21"/>
<feature type="region of interest" description="Disordered" evidence="1">
    <location>
        <begin position="70"/>
        <end position="168"/>
    </location>
</feature>
<name>A0A2Z7BT21_9LAMI</name>
<protein>
    <submittedName>
        <fullName evidence="2">Uncharacterized protein</fullName>
    </submittedName>
</protein>
<reference evidence="2 3" key="1">
    <citation type="journal article" date="2015" name="Proc. Natl. Acad. Sci. U.S.A.">
        <title>The resurrection genome of Boea hygrometrica: A blueprint for survival of dehydration.</title>
        <authorList>
            <person name="Xiao L."/>
            <person name="Yang G."/>
            <person name="Zhang L."/>
            <person name="Yang X."/>
            <person name="Zhao S."/>
            <person name="Ji Z."/>
            <person name="Zhou Q."/>
            <person name="Hu M."/>
            <person name="Wang Y."/>
            <person name="Chen M."/>
            <person name="Xu Y."/>
            <person name="Jin H."/>
            <person name="Xiao X."/>
            <person name="Hu G."/>
            <person name="Bao F."/>
            <person name="Hu Y."/>
            <person name="Wan P."/>
            <person name="Li L."/>
            <person name="Deng X."/>
            <person name="Kuang T."/>
            <person name="Xiang C."/>
            <person name="Zhu J.K."/>
            <person name="Oliver M.J."/>
            <person name="He Y."/>
        </authorList>
    </citation>
    <scope>NUCLEOTIDE SEQUENCE [LARGE SCALE GENOMIC DNA]</scope>
    <source>
        <strain evidence="3">cv. XS01</strain>
    </source>
</reference>
<gene>
    <name evidence="2" type="ORF">F511_31397</name>
</gene>
<sequence length="168" mass="18018">MGCSGQARTIPRKKSAVATTPGISPDRNRTAAAVATIPRAALGRTLAVCCAAWPRTASLNQRTAARVQWPIHRAPSCGNQPASGRPPSEKQAASSRPPLAQPVRKSTRLGGRYSRPAHATCATKCARDMRTGRGRRTRRRPDPNHSSDTTVGEPWRIRIPSPGEAAEE</sequence>
<organism evidence="2 3">
    <name type="scientific">Dorcoceras hygrometricum</name>
    <dbReference type="NCBI Taxonomy" id="472368"/>
    <lineage>
        <taxon>Eukaryota</taxon>
        <taxon>Viridiplantae</taxon>
        <taxon>Streptophyta</taxon>
        <taxon>Embryophyta</taxon>
        <taxon>Tracheophyta</taxon>
        <taxon>Spermatophyta</taxon>
        <taxon>Magnoliopsida</taxon>
        <taxon>eudicotyledons</taxon>
        <taxon>Gunneridae</taxon>
        <taxon>Pentapetalae</taxon>
        <taxon>asterids</taxon>
        <taxon>lamiids</taxon>
        <taxon>Lamiales</taxon>
        <taxon>Gesneriaceae</taxon>
        <taxon>Didymocarpoideae</taxon>
        <taxon>Trichosporeae</taxon>
        <taxon>Loxocarpinae</taxon>
        <taxon>Dorcoceras</taxon>
    </lineage>
</organism>
<dbReference type="EMBL" id="KV002508">
    <property type="protein sequence ID" value="KZV37713.1"/>
    <property type="molecule type" value="Genomic_DNA"/>
</dbReference>
<evidence type="ECO:0000313" key="2">
    <source>
        <dbReference type="EMBL" id="KZV37713.1"/>
    </source>
</evidence>